<dbReference type="Gene3D" id="3.40.640.10">
    <property type="entry name" value="Type I PLP-dependent aspartate aminotransferase-like (Major domain)"/>
    <property type="match status" value="1"/>
</dbReference>
<dbReference type="Pfam" id="PF00202">
    <property type="entry name" value="Aminotran_3"/>
    <property type="match status" value="1"/>
</dbReference>
<dbReference type="InterPro" id="IPR015424">
    <property type="entry name" value="PyrdxlP-dep_Trfase"/>
</dbReference>
<sequence>MSGRLRGPGAGVAGGDASGTGVDPARVVALTEREEAVFAARHQRCGALHERARASMPGGVPMSWMAKWAGPFPLSVATASGSRFTCADGVEFVDLCLGDTGAMTGHSPPAAVAAVARQAARGITLMLPTEDAAVVAEELTSRFGLPQWQFTLSATDANRHVVRYARHLTGRPRVLVADACYHGSVDETFATLDREGRVVPRRGNIGPPVPPSATTSVVQFNDVAAVERELSTGEIACVLMEPAMTNVGIVLPEPGYHEALRSLTEQHGTVLVLDETHTLCAGPGGMTAADRLRPDVVTLGKALGSGVPCGAFGMTAEVADRVRRSVELEDVDVGGVGGTLAGNALSLAAMRATLQQVLTPDAFAGMLPLGARWAEGVAGVLADQQVPWHVTRLGARAEYAFAPVPPRTGREAAAADDFPLQTLLHLSALNAGILLTPFHNMALLAPTTTAEDVDRHTAAFAAVLEELVA</sequence>
<comment type="cofactor">
    <cofactor evidence="1">
        <name>pyridoxal 5'-phosphate</name>
        <dbReference type="ChEBI" id="CHEBI:597326"/>
    </cofactor>
</comment>
<proteinExistence type="inferred from homology"/>
<dbReference type="PANTHER" id="PTHR43713">
    <property type="entry name" value="GLUTAMATE-1-SEMIALDEHYDE 2,1-AMINOMUTASE"/>
    <property type="match status" value="1"/>
</dbReference>
<evidence type="ECO:0000256" key="3">
    <source>
        <dbReference type="RuleBase" id="RU003560"/>
    </source>
</evidence>
<reference evidence="5" key="1">
    <citation type="submission" date="2023-05" db="EMBL/GenBank/DDBJ databases">
        <title>Draft genome of Pseudofrankia sp. BMG5.37.</title>
        <authorList>
            <person name="Gtari M."/>
            <person name="Ghodhbane F."/>
            <person name="Sbissi I."/>
        </authorList>
    </citation>
    <scope>NUCLEOTIDE SEQUENCE [LARGE SCALE GENOMIC DNA]</scope>
    <source>
        <strain evidence="5">BMG 814</strain>
    </source>
</reference>
<dbReference type="InterPro" id="IPR015422">
    <property type="entry name" value="PyrdxlP-dep_Trfase_small"/>
</dbReference>
<dbReference type="Gene3D" id="3.90.1150.10">
    <property type="entry name" value="Aspartate Aminotransferase, domain 1"/>
    <property type="match status" value="1"/>
</dbReference>
<dbReference type="NCBIfam" id="NF005453">
    <property type="entry name" value="PRK07046.1"/>
    <property type="match status" value="1"/>
</dbReference>
<comment type="caution">
    <text evidence="4">The sequence shown here is derived from an EMBL/GenBank/DDBJ whole genome shotgun (WGS) entry which is preliminary data.</text>
</comment>
<dbReference type="InterPro" id="IPR015421">
    <property type="entry name" value="PyrdxlP-dep_Trfase_major"/>
</dbReference>
<evidence type="ECO:0000313" key="4">
    <source>
        <dbReference type="EMBL" id="MDP5182971.1"/>
    </source>
</evidence>
<organism evidence="4 5">
    <name type="scientific">Blastococcus carthaginiensis</name>
    <dbReference type="NCBI Taxonomy" id="3050034"/>
    <lineage>
        <taxon>Bacteria</taxon>
        <taxon>Bacillati</taxon>
        <taxon>Actinomycetota</taxon>
        <taxon>Actinomycetes</taxon>
        <taxon>Geodermatophilales</taxon>
        <taxon>Geodermatophilaceae</taxon>
        <taxon>Blastococcus</taxon>
    </lineage>
</organism>
<comment type="similarity">
    <text evidence="3">Belongs to the class-III pyridoxal-phosphate-dependent aminotransferase family.</text>
</comment>
<dbReference type="InterPro" id="IPR005814">
    <property type="entry name" value="Aminotrans_3"/>
</dbReference>
<gene>
    <name evidence="4" type="ORF">QOZ88_10000</name>
</gene>
<evidence type="ECO:0000313" key="5">
    <source>
        <dbReference type="Proteomes" id="UP001233673"/>
    </source>
</evidence>
<dbReference type="Proteomes" id="UP001233673">
    <property type="component" value="Unassembled WGS sequence"/>
</dbReference>
<keyword evidence="5" id="KW-1185">Reference proteome</keyword>
<protein>
    <submittedName>
        <fullName evidence="4">Transaminase</fullName>
    </submittedName>
</protein>
<dbReference type="SUPFAM" id="SSF53383">
    <property type="entry name" value="PLP-dependent transferases"/>
    <property type="match status" value="1"/>
</dbReference>
<keyword evidence="2 3" id="KW-0663">Pyridoxal phosphate</keyword>
<name>A0ABT9IBL7_9ACTN</name>
<evidence type="ECO:0000256" key="2">
    <source>
        <dbReference type="ARBA" id="ARBA00022898"/>
    </source>
</evidence>
<accession>A0ABT9IBL7</accession>
<dbReference type="EMBL" id="JASNFN010000010">
    <property type="protein sequence ID" value="MDP5182971.1"/>
    <property type="molecule type" value="Genomic_DNA"/>
</dbReference>
<evidence type="ECO:0000256" key="1">
    <source>
        <dbReference type="ARBA" id="ARBA00001933"/>
    </source>
</evidence>
<dbReference type="PANTHER" id="PTHR43713:SF3">
    <property type="entry name" value="GLUTAMATE-1-SEMIALDEHYDE 2,1-AMINOMUTASE 1, CHLOROPLASTIC-RELATED"/>
    <property type="match status" value="1"/>
</dbReference>